<dbReference type="Gene3D" id="3.10.350.10">
    <property type="entry name" value="LysM domain"/>
    <property type="match status" value="2"/>
</dbReference>
<dbReference type="SUPFAM" id="SSF54106">
    <property type="entry name" value="LysM domain"/>
    <property type="match status" value="2"/>
</dbReference>
<dbReference type="RefSeq" id="WP_003038037.1">
    <property type="nucleotide sequence ID" value="NZ_AICP01000058.1"/>
</dbReference>
<dbReference type="AlphaFoldDB" id="I0S9E9"/>
<protein>
    <submittedName>
        <fullName evidence="2">LysM domain protein</fullName>
    </submittedName>
</protein>
<dbReference type="PANTHER" id="PTHR33734">
    <property type="entry name" value="LYSM DOMAIN-CONTAINING GPI-ANCHORED PROTEIN 2"/>
    <property type="match status" value="1"/>
</dbReference>
<evidence type="ECO:0000313" key="3">
    <source>
        <dbReference type="Proteomes" id="UP000003245"/>
    </source>
</evidence>
<dbReference type="Pfam" id="PF01476">
    <property type="entry name" value="LysM"/>
    <property type="match status" value="2"/>
</dbReference>
<keyword evidence="3" id="KW-1185">Reference proteome</keyword>
<name>I0S9E9_STRAP</name>
<comment type="caution">
    <text evidence="2">The sequence shown here is derived from an EMBL/GenBank/DDBJ whole genome shotgun (WGS) entry which is preliminary data.</text>
</comment>
<dbReference type="PATRIC" id="fig|1095729.3.peg.1909"/>
<gene>
    <name evidence="2" type="ORF">HMPREF1043_0277</name>
</gene>
<dbReference type="EMBL" id="AICP01000058">
    <property type="protein sequence ID" value="EID20002.1"/>
    <property type="molecule type" value="Genomic_DNA"/>
</dbReference>
<dbReference type="Proteomes" id="UP000003245">
    <property type="component" value="Unassembled WGS sequence"/>
</dbReference>
<dbReference type="SMART" id="SM00257">
    <property type="entry name" value="LysM"/>
    <property type="match status" value="2"/>
</dbReference>
<evidence type="ECO:0000313" key="2">
    <source>
        <dbReference type="EMBL" id="EID20002.1"/>
    </source>
</evidence>
<dbReference type="Gene3D" id="3.20.20.80">
    <property type="entry name" value="Glycosidases"/>
    <property type="match status" value="1"/>
</dbReference>
<feature type="domain" description="LysM" evidence="1">
    <location>
        <begin position="114"/>
        <end position="158"/>
    </location>
</feature>
<evidence type="ECO:0000259" key="1">
    <source>
        <dbReference type="PROSITE" id="PS51782"/>
    </source>
</evidence>
<sequence length="159" mass="16731">MGACAVPTDIWQFTSDGIVGGISGRVDSNYMYRDLRSVYTGQIPEPRPAVPAPAAPASTGNYTVQEGDTLSAIAALYGTSYQELAAINGIANPDLIYPGQVLQVTGNPQAPSSTTYTVESGDTLSAIADMYGTNYQHLAAINGIENPDLIYPGQVLQIE</sequence>
<accession>I0S9E9</accession>
<dbReference type="GO" id="GO:0008932">
    <property type="term" value="F:lytic endotransglycosylase activity"/>
    <property type="evidence" value="ECO:0007669"/>
    <property type="project" value="TreeGrafter"/>
</dbReference>
<dbReference type="InterPro" id="IPR036779">
    <property type="entry name" value="LysM_dom_sf"/>
</dbReference>
<organism evidence="2 3">
    <name type="scientific">Streptococcus anginosus subsp. whileyi CCUG 39159</name>
    <dbReference type="NCBI Taxonomy" id="1095729"/>
    <lineage>
        <taxon>Bacteria</taxon>
        <taxon>Bacillati</taxon>
        <taxon>Bacillota</taxon>
        <taxon>Bacilli</taxon>
        <taxon>Lactobacillales</taxon>
        <taxon>Streptococcaceae</taxon>
        <taxon>Streptococcus</taxon>
        <taxon>Streptococcus anginosus group</taxon>
    </lineage>
</organism>
<reference evidence="2 3" key="1">
    <citation type="submission" date="2012-01" db="EMBL/GenBank/DDBJ databases">
        <authorList>
            <person name="Harkins D.M."/>
            <person name="Madupu R."/>
            <person name="Durkin A.S."/>
            <person name="Torralba M."/>
            <person name="Methe B."/>
            <person name="Sutton G.G."/>
            <person name="Nelson K.E."/>
        </authorList>
    </citation>
    <scope>NUCLEOTIDE SEQUENCE [LARGE SCALE GENOMIC DNA]</scope>
    <source>
        <strain evidence="2 3">CCUG 39159</strain>
    </source>
</reference>
<proteinExistence type="predicted"/>
<dbReference type="CDD" id="cd00118">
    <property type="entry name" value="LysM"/>
    <property type="match status" value="2"/>
</dbReference>
<dbReference type="PROSITE" id="PS51782">
    <property type="entry name" value="LYSM"/>
    <property type="match status" value="2"/>
</dbReference>
<feature type="domain" description="LysM" evidence="1">
    <location>
        <begin position="60"/>
        <end position="104"/>
    </location>
</feature>
<dbReference type="InterPro" id="IPR018392">
    <property type="entry name" value="LysM"/>
</dbReference>
<dbReference type="PANTHER" id="PTHR33734:SF22">
    <property type="entry name" value="MEMBRANE-BOUND LYTIC MUREIN TRANSGLYCOSYLASE D"/>
    <property type="match status" value="1"/>
</dbReference>